<dbReference type="Pfam" id="PF01381">
    <property type="entry name" value="HTH_3"/>
    <property type="match status" value="1"/>
</dbReference>
<dbReference type="InterPro" id="IPR001387">
    <property type="entry name" value="Cro/C1-type_HTH"/>
</dbReference>
<dbReference type="EMBL" id="JAEKNS010000048">
    <property type="protein sequence ID" value="MBJ7594041.1"/>
    <property type="molecule type" value="Genomic_DNA"/>
</dbReference>
<protein>
    <submittedName>
        <fullName evidence="3">Helix-turn-helix transcriptional regulator</fullName>
    </submittedName>
</protein>
<comment type="caution">
    <text evidence="3">The sequence shown here is derived from an EMBL/GenBank/DDBJ whole genome shotgun (WGS) entry which is preliminary data.</text>
</comment>
<dbReference type="GO" id="GO:0003677">
    <property type="term" value="F:DNA binding"/>
    <property type="evidence" value="ECO:0007669"/>
    <property type="project" value="InterPro"/>
</dbReference>
<organism evidence="3 4">
    <name type="scientific">Candidatus Aeolococcus gillhamiae</name>
    <dbReference type="NCBI Taxonomy" id="3127015"/>
    <lineage>
        <taxon>Bacteria</taxon>
        <taxon>Bacillati</taxon>
        <taxon>Candidatus Dormiibacterota</taxon>
        <taxon>Candidatus Dormibacteria</taxon>
        <taxon>Candidatus Aeolococcales</taxon>
        <taxon>Candidatus Aeolococcaceae</taxon>
        <taxon>Candidatus Aeolococcus</taxon>
    </lineage>
</organism>
<dbReference type="InterPro" id="IPR010982">
    <property type="entry name" value="Lambda_DNA-bd_dom_sf"/>
</dbReference>
<evidence type="ECO:0000313" key="3">
    <source>
        <dbReference type="EMBL" id="MBJ7594041.1"/>
    </source>
</evidence>
<name>A0A934JR26_9BACT</name>
<dbReference type="CDD" id="cd00093">
    <property type="entry name" value="HTH_XRE"/>
    <property type="match status" value="1"/>
</dbReference>
<dbReference type="Gene3D" id="1.10.260.40">
    <property type="entry name" value="lambda repressor-like DNA-binding domains"/>
    <property type="match status" value="1"/>
</dbReference>
<feature type="domain" description="HTH cro/C1-type" evidence="2">
    <location>
        <begin position="31"/>
        <end position="65"/>
    </location>
</feature>
<feature type="region of interest" description="Disordered" evidence="1">
    <location>
        <begin position="59"/>
        <end position="115"/>
    </location>
</feature>
<reference evidence="3 4" key="1">
    <citation type="submission" date="2020-10" db="EMBL/GenBank/DDBJ databases">
        <title>Ca. Dormibacterota MAGs.</title>
        <authorList>
            <person name="Montgomery K."/>
        </authorList>
    </citation>
    <scope>NUCLEOTIDE SEQUENCE [LARGE SCALE GENOMIC DNA]</scope>
    <source>
        <strain evidence="3">SC8812_S17_18</strain>
    </source>
</reference>
<feature type="compositionally biased region" description="Low complexity" evidence="1">
    <location>
        <begin position="103"/>
        <end position="115"/>
    </location>
</feature>
<dbReference type="SUPFAM" id="SSF47413">
    <property type="entry name" value="lambda repressor-like DNA-binding domains"/>
    <property type="match status" value="1"/>
</dbReference>
<sequence>MDGGPTNGVRSTQPARVGLAGVRTSVAIESRRRRELLGWIQAEAARRSGVSRTAINEIEAGRRVPQAGRTRSSVAPWDWPHRPPSPFSAGRGPRSRPSRRCRSSPPALSPAGVGP</sequence>
<dbReference type="Proteomes" id="UP000606991">
    <property type="component" value="Unassembled WGS sequence"/>
</dbReference>
<proteinExistence type="predicted"/>
<dbReference type="AlphaFoldDB" id="A0A934JR26"/>
<gene>
    <name evidence="3" type="ORF">JF886_04130</name>
</gene>
<evidence type="ECO:0000259" key="2">
    <source>
        <dbReference type="PROSITE" id="PS50943"/>
    </source>
</evidence>
<dbReference type="PROSITE" id="PS50943">
    <property type="entry name" value="HTH_CROC1"/>
    <property type="match status" value="1"/>
</dbReference>
<accession>A0A934JR26</accession>
<evidence type="ECO:0000256" key="1">
    <source>
        <dbReference type="SAM" id="MobiDB-lite"/>
    </source>
</evidence>
<evidence type="ECO:0000313" key="4">
    <source>
        <dbReference type="Proteomes" id="UP000606991"/>
    </source>
</evidence>
<feature type="compositionally biased region" description="Basic residues" evidence="1">
    <location>
        <begin position="93"/>
        <end position="102"/>
    </location>
</feature>